<protein>
    <submittedName>
        <fullName evidence="1">Uncharacterized protein</fullName>
    </submittedName>
</protein>
<dbReference type="AlphaFoldDB" id="A0A1Z4N5W2"/>
<sequence>MNVLELLRLKQLRFEVAKQLVLQEWQPEDLSIPKCPKCDRKGSATSYQSQGNSVCYCIRCNYYFKEISPSRTCQCTVPGHDKGCHGCPNFEQFMEHIGKQLLELEHLSLAQLQGLLPHKH</sequence>
<proteinExistence type="predicted"/>
<name>A0A1Z4N5W2_9CYAN</name>
<accession>A0A1Z4N5W2</accession>
<evidence type="ECO:0000313" key="1">
    <source>
        <dbReference type="EMBL" id="BAZ01123.1"/>
    </source>
</evidence>
<gene>
    <name evidence="1" type="ORF">NIES37_51210</name>
</gene>
<dbReference type="EMBL" id="AP018248">
    <property type="protein sequence ID" value="BAZ01123.1"/>
    <property type="molecule type" value="Genomic_DNA"/>
</dbReference>
<keyword evidence="2" id="KW-1185">Reference proteome</keyword>
<dbReference type="Proteomes" id="UP000218785">
    <property type="component" value="Chromosome"/>
</dbReference>
<reference evidence="1 2" key="1">
    <citation type="submission" date="2017-06" db="EMBL/GenBank/DDBJ databases">
        <title>Genome sequencing of cyanobaciteial culture collection at National Institute for Environmental Studies (NIES).</title>
        <authorList>
            <person name="Hirose Y."/>
            <person name="Shimura Y."/>
            <person name="Fujisawa T."/>
            <person name="Nakamura Y."/>
            <person name="Kawachi M."/>
        </authorList>
    </citation>
    <scope>NUCLEOTIDE SEQUENCE [LARGE SCALE GENOMIC DNA]</scope>
    <source>
        <strain evidence="1 2">NIES-37</strain>
    </source>
</reference>
<organism evidence="1 2">
    <name type="scientific">Tolypothrix tenuis PCC 7101</name>
    <dbReference type="NCBI Taxonomy" id="231146"/>
    <lineage>
        <taxon>Bacteria</taxon>
        <taxon>Bacillati</taxon>
        <taxon>Cyanobacteriota</taxon>
        <taxon>Cyanophyceae</taxon>
        <taxon>Nostocales</taxon>
        <taxon>Tolypothrichaceae</taxon>
        <taxon>Tolypothrix</taxon>
    </lineage>
</organism>
<evidence type="ECO:0000313" key="2">
    <source>
        <dbReference type="Proteomes" id="UP000218785"/>
    </source>
</evidence>
<dbReference type="KEGG" id="ttq:NIES37_51210"/>